<protein>
    <submittedName>
        <fullName evidence="3">ATP-binding protein</fullName>
    </submittedName>
</protein>
<keyword evidence="1" id="KW-0479">Metal-binding</keyword>
<gene>
    <name evidence="3" type="ORF">LA521A_32900</name>
</gene>
<dbReference type="PANTHER" id="PTHR23337">
    <property type="entry name" value="ZINC FINGER CW-TYPE COILED-COIL DOMAIN PROTEIN 1"/>
    <property type="match status" value="1"/>
</dbReference>
<organism evidence="3 4">
    <name type="scientific">Lysobacter auxotrophicus</name>
    <dbReference type="NCBI Taxonomy" id="2992573"/>
    <lineage>
        <taxon>Bacteria</taxon>
        <taxon>Pseudomonadati</taxon>
        <taxon>Pseudomonadota</taxon>
        <taxon>Gammaproteobacteria</taxon>
        <taxon>Lysobacterales</taxon>
        <taxon>Lysobacteraceae</taxon>
        <taxon>Lysobacter</taxon>
    </lineage>
</organism>
<keyword evidence="2" id="KW-0175">Coiled coil</keyword>
<dbReference type="Proteomes" id="UP001317822">
    <property type="component" value="Chromosome"/>
</dbReference>
<keyword evidence="3" id="KW-0547">Nucleotide-binding</keyword>
<dbReference type="Gene3D" id="3.30.565.10">
    <property type="entry name" value="Histidine kinase-like ATPase, C-terminal domain"/>
    <property type="match status" value="1"/>
</dbReference>
<dbReference type="RefSeq" id="WP_281779970.1">
    <property type="nucleotide sequence ID" value="NZ_AP027041.1"/>
</dbReference>
<dbReference type="EMBL" id="AP027041">
    <property type="protein sequence ID" value="BDU18089.1"/>
    <property type="molecule type" value="Genomic_DNA"/>
</dbReference>
<reference evidence="3 4" key="1">
    <citation type="journal article" date="2023" name="Int. J. Syst. Evol. Microbiol.">
        <title>Physiological and genomic analyses of cobalamin (vitamin B12)-auxotrophy of Lysobacter auxotrophicus sp. nov., a methionine-auxotrophic chitinolytic bacterium isolated from chitin-treated soil.</title>
        <authorList>
            <person name="Saito A."/>
            <person name="Dohra H."/>
            <person name="Hamada M."/>
            <person name="Moriuchi R."/>
            <person name="Kotsuchibashi Y."/>
            <person name="Mori K."/>
        </authorList>
    </citation>
    <scope>NUCLEOTIDE SEQUENCE [LARGE SCALE GENOMIC DNA]</scope>
    <source>
        <strain evidence="3 4">5-21a</strain>
    </source>
</reference>
<keyword evidence="3" id="KW-0067">ATP-binding</keyword>
<accession>A0ABN6UNV3</accession>
<evidence type="ECO:0000256" key="2">
    <source>
        <dbReference type="ARBA" id="ARBA00023054"/>
    </source>
</evidence>
<dbReference type="Pfam" id="PF13589">
    <property type="entry name" value="HATPase_c_3"/>
    <property type="match status" value="1"/>
</dbReference>
<proteinExistence type="predicted"/>
<name>A0ABN6UNV3_9GAMM</name>
<dbReference type="SUPFAM" id="SSF55874">
    <property type="entry name" value="ATPase domain of HSP90 chaperone/DNA topoisomerase II/histidine kinase"/>
    <property type="match status" value="1"/>
</dbReference>
<evidence type="ECO:0000313" key="4">
    <source>
        <dbReference type="Proteomes" id="UP001317822"/>
    </source>
</evidence>
<keyword evidence="4" id="KW-1185">Reference proteome</keyword>
<dbReference type="PANTHER" id="PTHR23337:SF3">
    <property type="entry name" value="MORC FAMILY CW-TYPE ZINC FINGER 2"/>
    <property type="match status" value="1"/>
</dbReference>
<evidence type="ECO:0000256" key="1">
    <source>
        <dbReference type="ARBA" id="ARBA00022723"/>
    </source>
</evidence>
<dbReference type="GO" id="GO:0005524">
    <property type="term" value="F:ATP binding"/>
    <property type="evidence" value="ECO:0007669"/>
    <property type="project" value="UniProtKB-KW"/>
</dbReference>
<dbReference type="InterPro" id="IPR036890">
    <property type="entry name" value="HATPase_C_sf"/>
</dbReference>
<sequence length="551" mass="61944">MSHAEAQDLTNLPDPSRLIYGLRDTGYDFNTAAADIVDNSIAAGATEVNIRVTLEKDGRKFVYFGDNGSGMSSSELFHAMRYGAPKRQNLKSLGKFGLGLKTASSSIGKKFTIITRKDASAPLEKLAWDLEHVELENKWEMLKEPITPTDDFYFSELCGDKGTLVIWSKCDRLLDKDYEEAGGTKEKNAIRTRVNKLRDHLALVFHRFIDPTDKRERNVSITLDGTAVQAWNPFYPEKSEQVLPPHARALKIQVEDGSVHEAKLAAWILPHRKTLTDEENKIAKISNRAQGFYVYREGRVIHWGGWLGLFDLEPHFSLIRVEFDFDHLLDEAFKIDVKKSKVLFDPALEEVLDKILTPFRNEANNRYRRKERTIAAETVINHQSANKTIAASNTQTASVSAVDIATQTATVNNRLGQGIKLHIPVENNVNVKSIYVETVDDMTSGLLWEPAVRSPNQSGHHVSVRINKHHDFFQKVYLRAGSQGYTVDGIDYLLWAFAAAEINNSNPELAAVFEDLRDEISSNLRKLLRDTPAASEDDIEELLPAQAGAEQ</sequence>
<evidence type="ECO:0000313" key="3">
    <source>
        <dbReference type="EMBL" id="BDU18089.1"/>
    </source>
</evidence>